<dbReference type="GO" id="GO:0000160">
    <property type="term" value="P:phosphorelay signal transduction system"/>
    <property type="evidence" value="ECO:0007669"/>
    <property type="project" value="InterPro"/>
</dbReference>
<dbReference type="EMBL" id="LBQB01000005">
    <property type="protein sequence ID" value="KKP69536.1"/>
    <property type="molecule type" value="Genomic_DNA"/>
</dbReference>
<evidence type="ECO:0000259" key="3">
    <source>
        <dbReference type="PROSITE" id="PS50110"/>
    </source>
</evidence>
<name>A0A0G0C0B8_UNCC3</name>
<dbReference type="SUPFAM" id="SSF52172">
    <property type="entry name" value="CheY-like"/>
    <property type="match status" value="1"/>
</dbReference>
<dbReference type="Proteomes" id="UP000034581">
    <property type="component" value="Unassembled WGS sequence"/>
</dbReference>
<comment type="caution">
    <text evidence="4">The sequence shown here is derived from an EMBL/GenBank/DDBJ whole genome shotgun (WGS) entry which is preliminary data.</text>
</comment>
<dbReference type="Gene3D" id="3.40.50.2300">
    <property type="match status" value="1"/>
</dbReference>
<evidence type="ECO:0000256" key="1">
    <source>
        <dbReference type="ARBA" id="ARBA00022553"/>
    </source>
</evidence>
<gene>
    <name evidence="4" type="ORF">UR67_C0005G0025</name>
</gene>
<organism evidence="4 5">
    <name type="scientific">candidate division CPR3 bacterium GW2011_GWF2_35_18</name>
    <dbReference type="NCBI Taxonomy" id="1618350"/>
    <lineage>
        <taxon>Bacteria</taxon>
        <taxon>Bacteria division CPR3</taxon>
    </lineage>
</organism>
<sequence>MPDEKKKILLVEDEEYLSEMYEEYLCEEGYSITIAKNGDQGITEIKNGEFDLILLDIMMPMTDGLQVLQALTDTDKSRNGPIVMLSQLSNEPIIKQAIGYGAVGYIIKSDTNLPDLSKKVKAFLIKGNRL</sequence>
<evidence type="ECO:0000313" key="4">
    <source>
        <dbReference type="EMBL" id="KKP69536.1"/>
    </source>
</evidence>
<evidence type="ECO:0000313" key="5">
    <source>
        <dbReference type="Proteomes" id="UP000034581"/>
    </source>
</evidence>
<dbReference type="STRING" id="1618350.UR67_C0005G0025"/>
<feature type="modified residue" description="4-aspartylphosphate" evidence="2">
    <location>
        <position position="56"/>
    </location>
</feature>
<dbReference type="CDD" id="cd00156">
    <property type="entry name" value="REC"/>
    <property type="match status" value="1"/>
</dbReference>
<feature type="domain" description="Response regulatory" evidence="3">
    <location>
        <begin position="7"/>
        <end position="123"/>
    </location>
</feature>
<keyword evidence="1 2" id="KW-0597">Phosphoprotein</keyword>
<dbReference type="Pfam" id="PF00072">
    <property type="entry name" value="Response_reg"/>
    <property type="match status" value="1"/>
</dbReference>
<dbReference type="AlphaFoldDB" id="A0A0G0C0B8"/>
<dbReference type="InterPro" id="IPR001789">
    <property type="entry name" value="Sig_transdc_resp-reg_receiver"/>
</dbReference>
<dbReference type="SMART" id="SM00448">
    <property type="entry name" value="REC"/>
    <property type="match status" value="1"/>
</dbReference>
<protein>
    <submittedName>
        <fullName evidence="4">Two-component response regulator ycbL</fullName>
    </submittedName>
</protein>
<dbReference type="InterPro" id="IPR011006">
    <property type="entry name" value="CheY-like_superfamily"/>
</dbReference>
<dbReference type="InterPro" id="IPR050595">
    <property type="entry name" value="Bact_response_regulator"/>
</dbReference>
<dbReference type="PROSITE" id="PS50110">
    <property type="entry name" value="RESPONSE_REGULATORY"/>
    <property type="match status" value="1"/>
</dbReference>
<reference evidence="4 5" key="1">
    <citation type="journal article" date="2015" name="Nature">
        <title>rRNA introns, odd ribosomes, and small enigmatic genomes across a large radiation of phyla.</title>
        <authorList>
            <person name="Brown C.T."/>
            <person name="Hug L.A."/>
            <person name="Thomas B.C."/>
            <person name="Sharon I."/>
            <person name="Castelle C.J."/>
            <person name="Singh A."/>
            <person name="Wilkins M.J."/>
            <person name="Williams K.H."/>
            <person name="Banfield J.F."/>
        </authorList>
    </citation>
    <scope>NUCLEOTIDE SEQUENCE [LARGE SCALE GENOMIC DNA]</scope>
</reference>
<accession>A0A0G0C0B8</accession>
<evidence type="ECO:0000256" key="2">
    <source>
        <dbReference type="PROSITE-ProRule" id="PRU00169"/>
    </source>
</evidence>
<dbReference type="PANTHER" id="PTHR44591:SF3">
    <property type="entry name" value="RESPONSE REGULATORY DOMAIN-CONTAINING PROTEIN"/>
    <property type="match status" value="1"/>
</dbReference>
<proteinExistence type="predicted"/>
<dbReference type="PANTHER" id="PTHR44591">
    <property type="entry name" value="STRESS RESPONSE REGULATOR PROTEIN 1"/>
    <property type="match status" value="1"/>
</dbReference>